<evidence type="ECO:0000256" key="6">
    <source>
        <dbReference type="ARBA" id="ARBA00022989"/>
    </source>
</evidence>
<comment type="caution">
    <text evidence="9">The sequence shown here is derived from an EMBL/GenBank/DDBJ whole genome shotgun (WGS) entry which is preliminary data.</text>
</comment>
<dbReference type="GO" id="GO:0009103">
    <property type="term" value="P:lipopolysaccharide biosynthetic process"/>
    <property type="evidence" value="ECO:0007669"/>
    <property type="project" value="UniProtKB-ARBA"/>
</dbReference>
<dbReference type="GO" id="GO:0005886">
    <property type="term" value="C:plasma membrane"/>
    <property type="evidence" value="ECO:0007669"/>
    <property type="project" value="UniProtKB-SubCell"/>
</dbReference>
<evidence type="ECO:0000256" key="4">
    <source>
        <dbReference type="ARBA" id="ARBA00022679"/>
    </source>
</evidence>
<evidence type="ECO:0000256" key="3">
    <source>
        <dbReference type="ARBA" id="ARBA00022676"/>
    </source>
</evidence>
<proteinExistence type="predicted"/>
<keyword evidence="6 8" id="KW-1133">Transmembrane helix</keyword>
<evidence type="ECO:0000256" key="8">
    <source>
        <dbReference type="SAM" id="Phobius"/>
    </source>
</evidence>
<accession>A0A9X2HU06</accession>
<evidence type="ECO:0000313" key="10">
    <source>
        <dbReference type="Proteomes" id="UP001139486"/>
    </source>
</evidence>
<dbReference type="AlphaFoldDB" id="A0A9X2HU06"/>
<dbReference type="PANTHER" id="PTHR33908">
    <property type="entry name" value="MANNOSYLTRANSFERASE YKCB-RELATED"/>
    <property type="match status" value="1"/>
</dbReference>
<keyword evidence="4" id="KW-0808">Transferase</keyword>
<name>A0A9X2HU06_9SPHN</name>
<organism evidence="9 10">
    <name type="scientific">Sphingomonas liriopis</name>
    <dbReference type="NCBI Taxonomy" id="2949094"/>
    <lineage>
        <taxon>Bacteria</taxon>
        <taxon>Pseudomonadati</taxon>
        <taxon>Pseudomonadota</taxon>
        <taxon>Alphaproteobacteria</taxon>
        <taxon>Sphingomonadales</taxon>
        <taxon>Sphingomonadaceae</taxon>
        <taxon>Sphingomonas</taxon>
    </lineage>
</organism>
<evidence type="ECO:0000256" key="7">
    <source>
        <dbReference type="ARBA" id="ARBA00023136"/>
    </source>
</evidence>
<evidence type="ECO:0000313" key="9">
    <source>
        <dbReference type="EMBL" id="MCP3736532.1"/>
    </source>
</evidence>
<dbReference type="GO" id="GO:0010041">
    <property type="term" value="P:response to iron(III) ion"/>
    <property type="evidence" value="ECO:0007669"/>
    <property type="project" value="TreeGrafter"/>
</dbReference>
<protein>
    <recommendedName>
        <fullName evidence="11">Glycosyltransferase RgtA/B/C/D-like domain-containing protein</fullName>
    </recommendedName>
</protein>
<feature type="transmembrane region" description="Helical" evidence="8">
    <location>
        <begin position="103"/>
        <end position="121"/>
    </location>
</feature>
<reference evidence="9" key="1">
    <citation type="submission" date="2022-05" db="EMBL/GenBank/DDBJ databases">
        <title>Sphingomonas sp. strain RP10 Genome sequencing and assembly.</title>
        <authorList>
            <person name="Kim I."/>
        </authorList>
    </citation>
    <scope>NUCLEOTIDE SEQUENCE</scope>
    <source>
        <strain evidence="9">RP10</strain>
    </source>
</reference>
<evidence type="ECO:0008006" key="11">
    <source>
        <dbReference type="Google" id="ProtNLM"/>
    </source>
</evidence>
<keyword evidence="10" id="KW-1185">Reference proteome</keyword>
<sequence length="460" mass="48874">MTARRIWLILTLVAIALRLPDIGNPLVDLDEQMYLLVGQRMWDGAIPYVDIWDRKPIGLFLIYAASAALPGDPVIAYHLVALAAAIGTAGMIATFVRRFAGGGAALAAGILYLVWIALIGGRGGQSPVFYDLPVAAAALLTWDTLTGRGRAAVPAMLLAGLALQIKPTVVFEGCFLGCALLLASWRRRRDSARIAAAAAVYVAVALAPTIAAWAVYAALGHGDAWWFANVRSIFLRRVVPGDPILDRLLGAVLVLAVPMAIAVRGVFVRARPMRLFLGGWLVVAVIGWLLVPPYFNHYALPLVVPIAIAAGGAFASRPMRWLAGVAGAALLIASSYPHWGETADARRRLKALATVFGTGRGCPFAFQAPPALYTAAHACLPTRYPFPPHLVEASEAGAIGIDQQTEIARILAARPPVIAVGRPVGNGNRVASAMVERTLAHGYRPVARDLGVTLYAADMR</sequence>
<gene>
    <name evidence="9" type="ORF">M9979_16825</name>
</gene>
<keyword evidence="2" id="KW-1003">Cell membrane</keyword>
<keyword evidence="3" id="KW-0328">Glycosyltransferase</keyword>
<keyword evidence="5 8" id="KW-0812">Transmembrane</keyword>
<dbReference type="InterPro" id="IPR050297">
    <property type="entry name" value="LipidA_mod_glycosyltrf_83"/>
</dbReference>
<dbReference type="GO" id="GO:0016763">
    <property type="term" value="F:pentosyltransferase activity"/>
    <property type="evidence" value="ECO:0007669"/>
    <property type="project" value="TreeGrafter"/>
</dbReference>
<evidence type="ECO:0000256" key="2">
    <source>
        <dbReference type="ARBA" id="ARBA00022475"/>
    </source>
</evidence>
<feature type="transmembrane region" description="Helical" evidence="8">
    <location>
        <begin position="274"/>
        <end position="291"/>
    </location>
</feature>
<evidence type="ECO:0000256" key="1">
    <source>
        <dbReference type="ARBA" id="ARBA00004651"/>
    </source>
</evidence>
<dbReference type="EMBL" id="JAMLDY010000030">
    <property type="protein sequence ID" value="MCP3736532.1"/>
    <property type="molecule type" value="Genomic_DNA"/>
</dbReference>
<keyword evidence="7 8" id="KW-0472">Membrane</keyword>
<dbReference type="Proteomes" id="UP001139486">
    <property type="component" value="Unassembled WGS sequence"/>
</dbReference>
<feature type="transmembrane region" description="Helical" evidence="8">
    <location>
        <begin position="321"/>
        <end position="339"/>
    </location>
</feature>
<feature type="transmembrane region" description="Helical" evidence="8">
    <location>
        <begin position="194"/>
        <end position="219"/>
    </location>
</feature>
<feature type="transmembrane region" description="Helical" evidence="8">
    <location>
        <begin position="297"/>
        <end position="314"/>
    </location>
</feature>
<feature type="transmembrane region" description="Helical" evidence="8">
    <location>
        <begin position="248"/>
        <end position="267"/>
    </location>
</feature>
<dbReference type="RefSeq" id="WP_254290540.1">
    <property type="nucleotide sequence ID" value="NZ_JAMLDY010000030.1"/>
</dbReference>
<evidence type="ECO:0000256" key="5">
    <source>
        <dbReference type="ARBA" id="ARBA00022692"/>
    </source>
</evidence>
<feature type="transmembrane region" description="Helical" evidence="8">
    <location>
        <begin position="75"/>
        <end position="96"/>
    </location>
</feature>
<dbReference type="PANTHER" id="PTHR33908:SF3">
    <property type="entry name" value="UNDECAPRENYL PHOSPHATE-ALPHA-4-AMINO-4-DEOXY-L-ARABINOSE ARABINOSYL TRANSFERASE"/>
    <property type="match status" value="1"/>
</dbReference>
<comment type="subcellular location">
    <subcellularLocation>
        <location evidence="1">Cell membrane</location>
        <topology evidence="1">Multi-pass membrane protein</topology>
    </subcellularLocation>
</comment>
<feature type="transmembrane region" description="Helical" evidence="8">
    <location>
        <begin position="155"/>
        <end position="182"/>
    </location>
</feature>